<comment type="similarity">
    <text evidence="2 7">Belongs to the DadA oxidoreductase family.</text>
</comment>
<dbReference type="InterPro" id="IPR006076">
    <property type="entry name" value="FAD-dep_OxRdtase"/>
</dbReference>
<keyword evidence="3 7" id="KW-0285">Flavoprotein</keyword>
<keyword evidence="4 7" id="KW-0274">FAD</keyword>
<dbReference type="FunFam" id="3.50.50.60:FF:000020">
    <property type="entry name" value="D-amino acid dehydrogenase"/>
    <property type="match status" value="1"/>
</dbReference>
<dbReference type="Gene3D" id="3.30.9.10">
    <property type="entry name" value="D-Amino Acid Oxidase, subunit A, domain 2"/>
    <property type="match status" value="1"/>
</dbReference>
<dbReference type="GO" id="GO:0005886">
    <property type="term" value="C:plasma membrane"/>
    <property type="evidence" value="ECO:0007669"/>
    <property type="project" value="TreeGrafter"/>
</dbReference>
<comment type="function">
    <text evidence="7">Oxidative deamination of D-amino acids.</text>
</comment>
<keyword evidence="10" id="KW-1185">Reference proteome</keyword>
<evidence type="ECO:0000256" key="1">
    <source>
        <dbReference type="ARBA" id="ARBA00001974"/>
    </source>
</evidence>
<organism evidence="9 10">
    <name type="scientific">Pseudohongiella spirulinae</name>
    <dbReference type="NCBI Taxonomy" id="1249552"/>
    <lineage>
        <taxon>Bacteria</taxon>
        <taxon>Pseudomonadati</taxon>
        <taxon>Pseudomonadota</taxon>
        <taxon>Gammaproteobacteria</taxon>
        <taxon>Pseudomonadales</taxon>
        <taxon>Pseudohongiellaceae</taxon>
        <taxon>Pseudohongiella</taxon>
    </lineage>
</organism>
<dbReference type="InterPro" id="IPR023080">
    <property type="entry name" value="DadA"/>
</dbReference>
<comment type="catalytic activity">
    <reaction evidence="6 7">
        <text>a D-alpha-amino acid + A + H2O = a 2-oxocarboxylate + AH2 + NH4(+)</text>
        <dbReference type="Rhea" id="RHEA:18125"/>
        <dbReference type="ChEBI" id="CHEBI:13193"/>
        <dbReference type="ChEBI" id="CHEBI:15377"/>
        <dbReference type="ChEBI" id="CHEBI:17499"/>
        <dbReference type="ChEBI" id="CHEBI:28938"/>
        <dbReference type="ChEBI" id="CHEBI:35179"/>
        <dbReference type="ChEBI" id="CHEBI:59871"/>
    </reaction>
</comment>
<dbReference type="HAMAP" id="MF_01202">
    <property type="entry name" value="DadA"/>
    <property type="match status" value="1"/>
</dbReference>
<dbReference type="GO" id="GO:0005737">
    <property type="term" value="C:cytoplasm"/>
    <property type="evidence" value="ECO:0007669"/>
    <property type="project" value="TreeGrafter"/>
</dbReference>
<sequence>MHTIVLGSGVIGITSAWYLAQAGHEVTVIDRQNSAAMETSFANAGMVSAGYSSPWAAPGVPLKAIKWMLSRHAPLAIRPTADLSQYRWMWQMLTQCTPIRYRINKERMMRLSEHSRVCLNELRQETGIHYEQRQQGTLQLFRTQAQFDAAQQDIAVLQELGVPFELLDQYACLRAEPGLADSIGKIVGGLRLPLDETGDCHLFTRELAERCQAMGVRFLFNHQVDALKSDGHRLTGVRTTNANGEQQTFTADHYVLAAGSYSPALLEPLGIDLPVYPVKGYSLTLPVTDDKRAPQSTIMDETYKVAITRFADRIRVGGMAELAGHNLSLRKRPLQTLRMVVSDLFPRGGALAQAEYWTGLRPMTPDGTPVVGKTDLHGLYLNTGHGTLGWTMACGSADILTRMITGQRPAIRTDGLDISRYGQRQAFGLSHPLATG</sequence>
<evidence type="ECO:0000256" key="7">
    <source>
        <dbReference type="HAMAP-Rule" id="MF_01202"/>
    </source>
</evidence>
<dbReference type="EMBL" id="CP013189">
    <property type="protein sequence ID" value="ALO45544.1"/>
    <property type="molecule type" value="Genomic_DNA"/>
</dbReference>
<dbReference type="NCBIfam" id="NF001933">
    <property type="entry name" value="PRK00711.1"/>
    <property type="match status" value="1"/>
</dbReference>
<dbReference type="Proteomes" id="UP000065641">
    <property type="component" value="Chromosome"/>
</dbReference>
<accession>A0A0S2KB71</accession>
<dbReference type="PANTHER" id="PTHR13847:SF280">
    <property type="entry name" value="D-AMINO ACID DEHYDROGENASE"/>
    <property type="match status" value="1"/>
</dbReference>
<name>A0A0S2KB71_9GAMM</name>
<evidence type="ECO:0000256" key="2">
    <source>
        <dbReference type="ARBA" id="ARBA00009410"/>
    </source>
</evidence>
<protein>
    <recommendedName>
        <fullName evidence="7">D-amino acid dehydrogenase</fullName>
        <ecNumber evidence="7">1.4.99.-</ecNumber>
    </recommendedName>
</protein>
<evidence type="ECO:0000259" key="8">
    <source>
        <dbReference type="Pfam" id="PF01266"/>
    </source>
</evidence>
<evidence type="ECO:0000313" key="10">
    <source>
        <dbReference type="Proteomes" id="UP000065641"/>
    </source>
</evidence>
<reference evidence="9 10" key="1">
    <citation type="submission" date="2015-11" db="EMBL/GenBank/DDBJ databases">
        <authorList>
            <person name="Zhang Y."/>
            <person name="Guo Z."/>
        </authorList>
    </citation>
    <scope>NUCLEOTIDE SEQUENCE [LARGE SCALE GENOMIC DNA]</scope>
    <source>
        <strain evidence="9 10">KCTC 32221</strain>
    </source>
</reference>
<dbReference type="AlphaFoldDB" id="A0A0S2KB71"/>
<evidence type="ECO:0000256" key="3">
    <source>
        <dbReference type="ARBA" id="ARBA00022630"/>
    </source>
</evidence>
<dbReference type="PANTHER" id="PTHR13847">
    <property type="entry name" value="SARCOSINE DEHYDROGENASE-RELATED"/>
    <property type="match status" value="1"/>
</dbReference>
<evidence type="ECO:0000256" key="4">
    <source>
        <dbReference type="ARBA" id="ARBA00022827"/>
    </source>
</evidence>
<evidence type="ECO:0000256" key="6">
    <source>
        <dbReference type="ARBA" id="ARBA00047884"/>
    </source>
</evidence>
<feature type="domain" description="FAD dependent oxidoreductase" evidence="8">
    <location>
        <begin position="3"/>
        <end position="402"/>
    </location>
</feature>
<dbReference type="SUPFAM" id="SSF51905">
    <property type="entry name" value="FAD/NAD(P)-binding domain"/>
    <property type="match status" value="1"/>
</dbReference>
<feature type="binding site" evidence="7">
    <location>
        <begin position="3"/>
        <end position="17"/>
    </location>
    <ligand>
        <name>FAD</name>
        <dbReference type="ChEBI" id="CHEBI:57692"/>
    </ligand>
</feature>
<dbReference type="SUPFAM" id="SSF54373">
    <property type="entry name" value="FAD-linked reductases, C-terminal domain"/>
    <property type="match status" value="1"/>
</dbReference>
<proteinExistence type="inferred from homology"/>
<dbReference type="OrthoDB" id="9805337at2"/>
<dbReference type="Pfam" id="PF01266">
    <property type="entry name" value="DAO"/>
    <property type="match status" value="1"/>
</dbReference>
<dbReference type="RefSeq" id="WP_058021074.1">
    <property type="nucleotide sequence ID" value="NZ_CP013189.1"/>
</dbReference>
<dbReference type="GO" id="GO:0055130">
    <property type="term" value="P:D-alanine catabolic process"/>
    <property type="evidence" value="ECO:0007669"/>
    <property type="project" value="TreeGrafter"/>
</dbReference>
<evidence type="ECO:0000256" key="5">
    <source>
        <dbReference type="ARBA" id="ARBA00023002"/>
    </source>
</evidence>
<evidence type="ECO:0000313" key="9">
    <source>
        <dbReference type="EMBL" id="ALO45544.1"/>
    </source>
</evidence>
<keyword evidence="5 7" id="KW-0560">Oxidoreductase</keyword>
<dbReference type="STRING" id="1249552.PS2015_873"/>
<dbReference type="PATRIC" id="fig|1249552.3.peg.878"/>
<gene>
    <name evidence="7" type="primary">dadA</name>
    <name evidence="9" type="ORF">PS2015_873</name>
</gene>
<dbReference type="KEGG" id="pspi:PS2015_873"/>
<dbReference type="GO" id="GO:0008718">
    <property type="term" value="F:D-amino-acid dehydrogenase activity"/>
    <property type="evidence" value="ECO:0007669"/>
    <property type="project" value="UniProtKB-UniRule"/>
</dbReference>
<dbReference type="Gene3D" id="3.50.50.60">
    <property type="entry name" value="FAD/NAD(P)-binding domain"/>
    <property type="match status" value="2"/>
</dbReference>
<dbReference type="InterPro" id="IPR036188">
    <property type="entry name" value="FAD/NAD-bd_sf"/>
</dbReference>
<comment type="cofactor">
    <cofactor evidence="1 7">
        <name>FAD</name>
        <dbReference type="ChEBI" id="CHEBI:57692"/>
    </cofactor>
</comment>
<dbReference type="EC" id="1.4.99.-" evidence="7"/>